<dbReference type="Gene3D" id="2.180.10.10">
    <property type="entry name" value="RHS repeat-associated core"/>
    <property type="match status" value="1"/>
</dbReference>
<proteinExistence type="predicted"/>
<name>A0ABS3JKB6_9BACT</name>
<dbReference type="RefSeq" id="WP_207330389.1">
    <property type="nucleotide sequence ID" value="NZ_JAFMYW010000005.1"/>
</dbReference>
<organism evidence="1 2">
    <name type="scientific">Fibrella forsythiae</name>
    <dbReference type="NCBI Taxonomy" id="2817061"/>
    <lineage>
        <taxon>Bacteria</taxon>
        <taxon>Pseudomonadati</taxon>
        <taxon>Bacteroidota</taxon>
        <taxon>Cytophagia</taxon>
        <taxon>Cytophagales</taxon>
        <taxon>Spirosomataceae</taxon>
        <taxon>Fibrella</taxon>
    </lineage>
</organism>
<dbReference type="EMBL" id="JAFMYW010000005">
    <property type="protein sequence ID" value="MBO0950439.1"/>
    <property type="molecule type" value="Genomic_DNA"/>
</dbReference>
<dbReference type="Proteomes" id="UP000664628">
    <property type="component" value="Unassembled WGS sequence"/>
</dbReference>
<evidence type="ECO:0008006" key="3">
    <source>
        <dbReference type="Google" id="ProtNLM"/>
    </source>
</evidence>
<protein>
    <recommendedName>
        <fullName evidence="3">YD repeat-containing protein</fullName>
    </recommendedName>
</protein>
<comment type="caution">
    <text evidence="1">The sequence shown here is derived from an EMBL/GenBank/DDBJ whole genome shotgun (WGS) entry which is preliminary data.</text>
</comment>
<sequence>MNATLLFSAGFLLVLTGCQKEPDLSGAQLPAACRIDLVEIIREGGNVRRQGYLYNDFGSLTQYYEENQNRQRSLTQTYVYDTTRYVKTREDKTAAGTVVYAYTYDSQSKLISSIAPVQGSGNRWEYAWEGNTLKSLTIKSTSGSISEVFTFQPDGRLATRTRPGTSERFAVDAATGYVTSYTHTDGVYETFTVNSNGNHLVKTYNEPAISKLTSSTYTYAATGYYANTQLRFRGIPDIQDGGGKPGLLNEYVLNQFVNGKLTLTERVTYRYTYNGEGYALGYAASSGERGKFYYTNCSSR</sequence>
<accession>A0ABS3JKB6</accession>
<reference evidence="1 2" key="1">
    <citation type="submission" date="2021-03" db="EMBL/GenBank/DDBJ databases">
        <title>Fibrella sp. HMF5405 genome sequencing and assembly.</title>
        <authorList>
            <person name="Kang H."/>
            <person name="Kim H."/>
            <person name="Bae S."/>
            <person name="Joh K."/>
        </authorList>
    </citation>
    <scope>NUCLEOTIDE SEQUENCE [LARGE SCALE GENOMIC DNA]</scope>
    <source>
        <strain evidence="1 2">HMF5405</strain>
    </source>
</reference>
<evidence type="ECO:0000313" key="1">
    <source>
        <dbReference type="EMBL" id="MBO0950439.1"/>
    </source>
</evidence>
<keyword evidence="2" id="KW-1185">Reference proteome</keyword>
<dbReference type="SUPFAM" id="SSF69304">
    <property type="entry name" value="Tricorn protease N-terminal domain"/>
    <property type="match status" value="1"/>
</dbReference>
<gene>
    <name evidence="1" type="ORF">J2I46_17720</name>
</gene>
<evidence type="ECO:0000313" key="2">
    <source>
        <dbReference type="Proteomes" id="UP000664628"/>
    </source>
</evidence>